<dbReference type="EMBL" id="BMNK01000021">
    <property type="protein sequence ID" value="GGP16510.1"/>
    <property type="molecule type" value="Genomic_DNA"/>
</dbReference>
<protein>
    <submittedName>
        <fullName evidence="2">Uncharacterized protein</fullName>
    </submittedName>
</protein>
<comment type="caution">
    <text evidence="2">The sequence shown here is derived from an EMBL/GenBank/DDBJ whole genome shotgun (WGS) entry which is preliminary data.</text>
</comment>
<accession>A0A918AEJ2</accession>
<evidence type="ECO:0000313" key="2">
    <source>
        <dbReference type="EMBL" id="GGP16510.1"/>
    </source>
</evidence>
<reference evidence="2" key="1">
    <citation type="journal article" date="2014" name="Int. J. Syst. Evol. Microbiol.">
        <title>Complete genome sequence of Corynebacterium casei LMG S-19264T (=DSM 44701T), isolated from a smear-ripened cheese.</title>
        <authorList>
            <consortium name="US DOE Joint Genome Institute (JGI-PGF)"/>
            <person name="Walter F."/>
            <person name="Albersmeier A."/>
            <person name="Kalinowski J."/>
            <person name="Ruckert C."/>
        </authorList>
    </citation>
    <scope>NUCLEOTIDE SEQUENCE</scope>
    <source>
        <strain evidence="2">CGMCC 4.7430</strain>
    </source>
</reference>
<feature type="signal peptide" evidence="1">
    <location>
        <begin position="1"/>
        <end position="27"/>
    </location>
</feature>
<dbReference type="AlphaFoldDB" id="A0A918AEJ2"/>
<organism evidence="2 3">
    <name type="scientific">Nonomuraea glycinis</name>
    <dbReference type="NCBI Taxonomy" id="2047744"/>
    <lineage>
        <taxon>Bacteria</taxon>
        <taxon>Bacillati</taxon>
        <taxon>Actinomycetota</taxon>
        <taxon>Actinomycetes</taxon>
        <taxon>Streptosporangiales</taxon>
        <taxon>Streptosporangiaceae</taxon>
        <taxon>Nonomuraea</taxon>
    </lineage>
</organism>
<gene>
    <name evidence="2" type="ORF">GCM10012278_80590</name>
</gene>
<proteinExistence type="predicted"/>
<keyword evidence="3" id="KW-1185">Reference proteome</keyword>
<keyword evidence="1" id="KW-0732">Signal</keyword>
<reference evidence="2" key="2">
    <citation type="submission" date="2020-09" db="EMBL/GenBank/DDBJ databases">
        <authorList>
            <person name="Sun Q."/>
            <person name="Zhou Y."/>
        </authorList>
    </citation>
    <scope>NUCLEOTIDE SEQUENCE</scope>
    <source>
        <strain evidence="2">CGMCC 4.7430</strain>
    </source>
</reference>
<evidence type="ECO:0000256" key="1">
    <source>
        <dbReference type="SAM" id="SignalP"/>
    </source>
</evidence>
<dbReference type="RefSeq" id="WP_189144038.1">
    <property type="nucleotide sequence ID" value="NZ_BMNK01000021.1"/>
</dbReference>
<evidence type="ECO:0000313" key="3">
    <source>
        <dbReference type="Proteomes" id="UP000660745"/>
    </source>
</evidence>
<name>A0A918AEJ2_9ACTN</name>
<sequence>MLQRIRVVTVVLAMGAGALALTSPASAEVQAAAPEISDVQLSPASPIVVSDKAVTATFTFFAKGATSAEFQLKAPGQAGVFTPVKADAGLKRGEWTRWTATKSFDAASAGTWNFLALAKGDGEASTKGAFEVKKALPTTKIVGFDADPGRVDAGDNVRVSGRLEVDGKAFAGQKVTIAFRGRGSDTFQNVTSVTSGGNGWFAAQVRAEATGWWRAEFAATSAAGGSVSDTARVGVRVRDRDSRIVDFDARPEPVDQGDRLSFTGALRTDARALPGQRVTIRFKANGSRHWKYVTSDVTDRHGRFWASTTAEESGWWRAEFRGARGVDSSVSRPTWVKVVEPQEEKADSRVIGFNAYPEPVERGEFLRIRAALQVDDEGDWEGYRGKVALFFKANGSDSYRYVKSTWSSESGRLFTKVRAWNSGRWRFVYGGDEDTNGDASRSDHVRVIR</sequence>
<feature type="chain" id="PRO_5037846660" evidence="1">
    <location>
        <begin position="28"/>
        <end position="449"/>
    </location>
</feature>
<dbReference type="Proteomes" id="UP000660745">
    <property type="component" value="Unassembled WGS sequence"/>
</dbReference>